<keyword evidence="12" id="KW-1185">Reference proteome</keyword>
<gene>
    <name evidence="11" type="ORF">TsocGM_04375</name>
</gene>
<dbReference type="RefSeq" id="WP_126724102.1">
    <property type="nucleotide sequence ID" value="NZ_RYZH01000006.1"/>
</dbReference>
<comment type="caution">
    <text evidence="11">The sequence shown here is derived from an EMBL/GenBank/DDBJ whole genome shotgun (WGS) entry which is preliminary data.</text>
</comment>
<feature type="transmembrane region" description="Helical" evidence="9">
    <location>
        <begin position="245"/>
        <end position="266"/>
    </location>
</feature>
<evidence type="ECO:0000313" key="11">
    <source>
        <dbReference type="EMBL" id="RUL88852.1"/>
    </source>
</evidence>
<dbReference type="InterPro" id="IPR000086">
    <property type="entry name" value="NUDIX_hydrolase_dom"/>
</dbReference>
<comment type="catalytic activity">
    <reaction evidence="1">
        <text>GDP-alpha-D-mannose + H2O = alpha-D-mannose 1-phosphate + GMP + 2 H(+)</text>
        <dbReference type="Rhea" id="RHEA:27978"/>
        <dbReference type="ChEBI" id="CHEBI:15377"/>
        <dbReference type="ChEBI" id="CHEBI:15378"/>
        <dbReference type="ChEBI" id="CHEBI:57527"/>
        <dbReference type="ChEBI" id="CHEBI:58115"/>
        <dbReference type="ChEBI" id="CHEBI:58409"/>
    </reaction>
</comment>
<evidence type="ECO:0000256" key="1">
    <source>
        <dbReference type="ARBA" id="ARBA00000847"/>
    </source>
</evidence>
<dbReference type="GO" id="GO:0019693">
    <property type="term" value="P:ribose phosphate metabolic process"/>
    <property type="evidence" value="ECO:0007669"/>
    <property type="project" value="TreeGrafter"/>
</dbReference>
<dbReference type="AlphaFoldDB" id="A0A432MN56"/>
<evidence type="ECO:0000256" key="2">
    <source>
        <dbReference type="ARBA" id="ARBA00001946"/>
    </source>
</evidence>
<evidence type="ECO:0000256" key="4">
    <source>
        <dbReference type="ARBA" id="ARBA00016377"/>
    </source>
</evidence>
<dbReference type="Pfam" id="PF00293">
    <property type="entry name" value="NUDIX"/>
    <property type="match status" value="1"/>
</dbReference>
<dbReference type="GO" id="GO:0005829">
    <property type="term" value="C:cytosol"/>
    <property type="evidence" value="ECO:0007669"/>
    <property type="project" value="TreeGrafter"/>
</dbReference>
<reference evidence="11 12" key="1">
    <citation type="submission" date="2018-12" db="EMBL/GenBank/DDBJ databases">
        <authorList>
            <person name="Toschakov S.V."/>
        </authorList>
    </citation>
    <scope>NUCLEOTIDE SEQUENCE [LARGE SCALE GENOMIC DNA]</scope>
    <source>
        <strain evidence="11 12">GM2012</strain>
    </source>
</reference>
<evidence type="ECO:0000256" key="6">
    <source>
        <dbReference type="ARBA" id="ARBA00032162"/>
    </source>
</evidence>
<evidence type="ECO:0000256" key="7">
    <source>
        <dbReference type="ARBA" id="ARBA00032272"/>
    </source>
</evidence>
<evidence type="ECO:0000256" key="5">
    <source>
        <dbReference type="ARBA" id="ARBA00022801"/>
    </source>
</evidence>
<comment type="cofactor">
    <cofactor evidence="2">
        <name>Mg(2+)</name>
        <dbReference type="ChEBI" id="CHEBI:18420"/>
    </cofactor>
</comment>
<dbReference type="Gene3D" id="3.90.79.10">
    <property type="entry name" value="Nucleoside Triphosphate Pyrophosphohydrolase"/>
    <property type="match status" value="1"/>
</dbReference>
<evidence type="ECO:0000256" key="9">
    <source>
        <dbReference type="SAM" id="Phobius"/>
    </source>
</evidence>
<evidence type="ECO:0000256" key="3">
    <source>
        <dbReference type="ARBA" id="ARBA00007275"/>
    </source>
</evidence>
<evidence type="ECO:0000259" key="10">
    <source>
        <dbReference type="PROSITE" id="PS51462"/>
    </source>
</evidence>
<evidence type="ECO:0000256" key="8">
    <source>
        <dbReference type="SAM" id="MobiDB-lite"/>
    </source>
</evidence>
<dbReference type="GO" id="GO:0016787">
    <property type="term" value="F:hydrolase activity"/>
    <property type="evidence" value="ECO:0007669"/>
    <property type="project" value="UniProtKB-KW"/>
</dbReference>
<feature type="transmembrane region" description="Helical" evidence="9">
    <location>
        <begin position="218"/>
        <end position="239"/>
    </location>
</feature>
<dbReference type="EMBL" id="RYZH01000006">
    <property type="protein sequence ID" value="RUL88852.1"/>
    <property type="molecule type" value="Genomic_DNA"/>
</dbReference>
<feature type="transmembrane region" description="Helical" evidence="9">
    <location>
        <begin position="286"/>
        <end position="309"/>
    </location>
</feature>
<dbReference type="CDD" id="cd03424">
    <property type="entry name" value="NUDIX_ADPRase_Nudt5_UGPPase_Nudt14"/>
    <property type="match status" value="1"/>
</dbReference>
<dbReference type="PANTHER" id="PTHR11839">
    <property type="entry name" value="UDP/ADP-SUGAR PYROPHOSPHATASE"/>
    <property type="match status" value="1"/>
</dbReference>
<dbReference type="PANTHER" id="PTHR11839:SF18">
    <property type="entry name" value="NUDIX HYDROLASE DOMAIN-CONTAINING PROTEIN"/>
    <property type="match status" value="1"/>
</dbReference>
<proteinExistence type="inferred from homology"/>
<reference evidence="11 12" key="2">
    <citation type="submission" date="2019-01" db="EMBL/GenBank/DDBJ databases">
        <title>Tautonia sociabilis, a novel thermotolerant planctomycete of Isosphaeraceae family, isolated from a 4000 m deep subterranean habitat.</title>
        <authorList>
            <person name="Kovaleva O.L."/>
            <person name="Elcheninov A.G."/>
            <person name="Van Heerden E."/>
            <person name="Toshchakov S.V."/>
            <person name="Novikov A."/>
            <person name="Bonch-Osmolovskaya E.A."/>
            <person name="Kublanov I.V."/>
        </authorList>
    </citation>
    <scope>NUCLEOTIDE SEQUENCE [LARGE SCALE GENOMIC DNA]</scope>
    <source>
        <strain evidence="11 12">GM2012</strain>
    </source>
</reference>
<protein>
    <recommendedName>
        <fullName evidence="4">GDP-mannose pyrophosphatase</fullName>
    </recommendedName>
    <alternativeName>
        <fullName evidence="6">GDP-mannose hydrolase</fullName>
    </alternativeName>
    <alternativeName>
        <fullName evidence="7">GDPMK</fullName>
    </alternativeName>
</protein>
<dbReference type="Proteomes" id="UP000280296">
    <property type="component" value="Unassembled WGS sequence"/>
</dbReference>
<dbReference type="OrthoDB" id="7066556at2"/>
<keyword evidence="9" id="KW-0812">Transmembrane</keyword>
<feature type="region of interest" description="Disordered" evidence="8">
    <location>
        <begin position="1"/>
        <end position="28"/>
    </location>
</feature>
<name>A0A432MN56_9BACT</name>
<evidence type="ECO:0000313" key="12">
    <source>
        <dbReference type="Proteomes" id="UP000280296"/>
    </source>
</evidence>
<sequence>MRSDPEPSHSQTPSRSTPPASWSREPEGDATIEENWLFSLRRERYRSRRSGLVHEFYVVHLADAVNVIALTPDRRLLLVDQFRAGSGRDSLETPGGLLDPGEDPLAAGARELLEETGYAGDPPVLLNTVWSCPSLLTSRISTILITNARRVSEPTCDEGEELRLELVPAREVPRLLRDGRISHALCVQGLLWWLVSELPDTPLELPEVFRPADRQLNLSSVMIAVSVVALVLGSIRWISAIDPPISLFLLYLMLLLPSYLLVDRVLDPRPRSILSRSRPRLARRSLIRLLASFGLALFLWVGGALVLWVSQG</sequence>
<keyword evidence="5 11" id="KW-0378">Hydrolase</keyword>
<keyword evidence="9" id="KW-0472">Membrane</keyword>
<feature type="domain" description="Nudix hydrolase" evidence="10">
    <location>
        <begin position="60"/>
        <end position="189"/>
    </location>
</feature>
<feature type="compositionally biased region" description="Polar residues" evidence="8">
    <location>
        <begin position="8"/>
        <end position="20"/>
    </location>
</feature>
<dbReference type="InterPro" id="IPR015797">
    <property type="entry name" value="NUDIX_hydrolase-like_dom_sf"/>
</dbReference>
<dbReference type="PROSITE" id="PS51462">
    <property type="entry name" value="NUDIX"/>
    <property type="match status" value="1"/>
</dbReference>
<dbReference type="SUPFAM" id="SSF55811">
    <property type="entry name" value="Nudix"/>
    <property type="match status" value="1"/>
</dbReference>
<keyword evidence="9" id="KW-1133">Transmembrane helix</keyword>
<organism evidence="11 12">
    <name type="scientific">Tautonia sociabilis</name>
    <dbReference type="NCBI Taxonomy" id="2080755"/>
    <lineage>
        <taxon>Bacteria</taxon>
        <taxon>Pseudomonadati</taxon>
        <taxon>Planctomycetota</taxon>
        <taxon>Planctomycetia</taxon>
        <taxon>Isosphaerales</taxon>
        <taxon>Isosphaeraceae</taxon>
        <taxon>Tautonia</taxon>
    </lineage>
</organism>
<comment type="similarity">
    <text evidence="3">Belongs to the Nudix hydrolase family. NudK subfamily.</text>
</comment>
<dbReference type="GO" id="GO:0006753">
    <property type="term" value="P:nucleoside phosphate metabolic process"/>
    <property type="evidence" value="ECO:0007669"/>
    <property type="project" value="TreeGrafter"/>
</dbReference>
<accession>A0A432MN56</accession>